<dbReference type="Pfam" id="PF04782">
    <property type="entry name" value="DUF632"/>
    <property type="match status" value="1"/>
</dbReference>
<feature type="region of interest" description="Disordered" evidence="1">
    <location>
        <begin position="331"/>
        <end position="368"/>
    </location>
</feature>
<feature type="region of interest" description="Disordered" evidence="1">
    <location>
        <begin position="67"/>
        <end position="130"/>
    </location>
</feature>
<organism evidence="4 5">
    <name type="scientific">Mikania micrantha</name>
    <name type="common">bitter vine</name>
    <dbReference type="NCBI Taxonomy" id="192012"/>
    <lineage>
        <taxon>Eukaryota</taxon>
        <taxon>Viridiplantae</taxon>
        <taxon>Streptophyta</taxon>
        <taxon>Embryophyta</taxon>
        <taxon>Tracheophyta</taxon>
        <taxon>Spermatophyta</taxon>
        <taxon>Magnoliopsida</taxon>
        <taxon>eudicotyledons</taxon>
        <taxon>Gunneridae</taxon>
        <taxon>Pentapetalae</taxon>
        <taxon>asterids</taxon>
        <taxon>campanulids</taxon>
        <taxon>Asterales</taxon>
        <taxon>Asteraceae</taxon>
        <taxon>Asteroideae</taxon>
        <taxon>Heliantheae alliance</taxon>
        <taxon>Eupatorieae</taxon>
        <taxon>Mikania</taxon>
    </lineage>
</organism>
<dbReference type="PANTHER" id="PTHR21450:SF41">
    <property type="entry name" value="RNA POLYMERASE SUBUNIT BETA, PUTATIVE (DUF630 AND DUF632)-RELATED"/>
    <property type="match status" value="1"/>
</dbReference>
<comment type="caution">
    <text evidence="4">The sequence shown here is derived from an EMBL/GenBank/DDBJ whole genome shotgun (WGS) entry which is preliminary data.</text>
</comment>
<feature type="domain" description="DUF632" evidence="2">
    <location>
        <begin position="410"/>
        <end position="710"/>
    </location>
</feature>
<evidence type="ECO:0008006" key="6">
    <source>
        <dbReference type="Google" id="ProtNLM"/>
    </source>
</evidence>
<evidence type="ECO:0000256" key="1">
    <source>
        <dbReference type="SAM" id="MobiDB-lite"/>
    </source>
</evidence>
<name>A0A5N6NM17_9ASTR</name>
<accession>A0A5N6NM17</accession>
<evidence type="ECO:0000313" key="5">
    <source>
        <dbReference type="Proteomes" id="UP000326396"/>
    </source>
</evidence>
<sequence length="814" mass="90948">MGCVGSKPEDSPAVALCRQRCQFLDEAIHHRYVLADAHLAYFRSLKSVGDSLQRFFDLHSAGAGDGSLSPVLNLPSQRKGDSSGPPAPSVTAAPAVAHRRTNSGSSHLHFQYDSDDESDDESLHLHSDNDGLSPLHHHRYDNLSYNDQHESLGGSYIPSGYRYPPAGYPPTNYPPAGYPPAGYPSGGYTMNYMIKQPTPSVVYQQRPVNSEPIHYGEASSSSYYSNNQNPNLRSYNSNYSNYGEFFDGSSLPPPYVGTSSQAEVKPPPPPPPPANSGWDFLNPFDTFEGYYPPYTPSRDSREVREDEGIPDLEDEDFYQQEVVKEVQGNQKFVHTGGGSDGGGGGGGDLKKAAAAADENTGERSAGDLHFRGVPNAVAKEEVPVEYEVHVVDKQVVENQKKPTVYHNDSEVMKEIQTKFVCASESGGDLAKILEVGKVPHNRKHNTYQVPSKMLNGFTPSLALATADPATLDADVDLLTKSKNISSTLHKLYLWEKKLFDEVKIEEKMRLLHEEKKRKLVRMDEKGAEAHKVDATRSLVRSLSTKIRIAIQVVEKISQKINNLRDEELWPQLNDFIEGLTRMWRSMLECHHVQCEAVGAAKRIDSIASRKHSSDASLDATLQLEHELLNWAIRFSCWFSAQKGFVRSLNEWLLKCLMYEPEQTIDGPVPYSPGRLGAPAIFIICNQWAQAMQQISDKEVVDSMRHFATAVLQLWERDKGEMRLRMTADKNQDRSLDKEGQKILKELQMLDKMIVVSSGNDMSLGHHVYQSETSNTVSLQTSLQRVFESLERFTAASLKAYEELLLRIQEDNLAR</sequence>
<proteinExistence type="predicted"/>
<dbReference type="AlphaFoldDB" id="A0A5N6NM17"/>
<dbReference type="Pfam" id="PF04783">
    <property type="entry name" value="DUF630"/>
    <property type="match status" value="1"/>
</dbReference>
<keyword evidence="5" id="KW-1185">Reference proteome</keyword>
<dbReference type="OrthoDB" id="658187at2759"/>
<evidence type="ECO:0000313" key="4">
    <source>
        <dbReference type="EMBL" id="KAD4982159.1"/>
    </source>
</evidence>
<feature type="region of interest" description="Disordered" evidence="1">
    <location>
        <begin position="252"/>
        <end position="279"/>
    </location>
</feature>
<dbReference type="EMBL" id="SZYD01000010">
    <property type="protein sequence ID" value="KAD4982159.1"/>
    <property type="molecule type" value="Genomic_DNA"/>
</dbReference>
<dbReference type="Proteomes" id="UP000326396">
    <property type="component" value="Linkage Group LG18"/>
</dbReference>
<feature type="compositionally biased region" description="Pro residues" evidence="1">
    <location>
        <begin position="265"/>
        <end position="274"/>
    </location>
</feature>
<feature type="compositionally biased region" description="Gly residues" evidence="1">
    <location>
        <begin position="335"/>
        <end position="347"/>
    </location>
</feature>
<evidence type="ECO:0000259" key="2">
    <source>
        <dbReference type="Pfam" id="PF04782"/>
    </source>
</evidence>
<dbReference type="PANTHER" id="PTHR21450">
    <property type="entry name" value="PROTEIN ALTERED PHOSPHATE STARVATION RESPONSE 1"/>
    <property type="match status" value="1"/>
</dbReference>
<reference evidence="4 5" key="1">
    <citation type="submission" date="2019-05" db="EMBL/GenBank/DDBJ databases">
        <title>Mikania micrantha, genome provides insights into the molecular mechanism of rapid growth.</title>
        <authorList>
            <person name="Liu B."/>
        </authorList>
    </citation>
    <scope>NUCLEOTIDE SEQUENCE [LARGE SCALE GENOMIC DNA]</scope>
    <source>
        <strain evidence="4">NLD-2019</strain>
        <tissue evidence="4">Leaf</tissue>
    </source>
</reference>
<gene>
    <name evidence="4" type="ORF">E3N88_18830</name>
</gene>
<protein>
    <recommendedName>
        <fullName evidence="6">DUF632 domain-containing protein</fullName>
    </recommendedName>
</protein>
<feature type="domain" description="DUF630" evidence="3">
    <location>
        <begin position="1"/>
        <end position="57"/>
    </location>
</feature>
<evidence type="ECO:0000259" key="3">
    <source>
        <dbReference type="Pfam" id="PF04783"/>
    </source>
</evidence>
<dbReference type="InterPro" id="IPR006868">
    <property type="entry name" value="DUF630"/>
</dbReference>
<dbReference type="InterPro" id="IPR006867">
    <property type="entry name" value="DUF632"/>
</dbReference>